<evidence type="ECO:0000313" key="6">
    <source>
        <dbReference type="EMBL" id="KAK9761986.1"/>
    </source>
</evidence>
<feature type="transmembrane region" description="Helical" evidence="5">
    <location>
        <begin position="234"/>
        <end position="253"/>
    </location>
</feature>
<sequence length="298" mass="34505">MIWIWRRHLTSRTSYNLAFWSLVCILIYHSLSFSKAAKSTPLICNLVSFFQNVAKLSAVFITWCIAYNLQRVFIKKLTVSPKLVRCYIPVSVGFAILVSIPGLVYSLYMNVCWLEKPHNVWPMVYWWITSECWMFIVLSYCLAIVIIVFRIIYQGNREIKRLLRRPDGSDGQPPAVRQKSRQLNQAAVRIIMYPIVPILSFTPGLVAFTIQMIQVVTHNIDNEYYIQLLHRSSLASHFISSWTGIFAGIAFMWDPVVTTVIKEIRIKYGYIKPPLENNKPELDIEDTSLRVSSTMPIM</sequence>
<evidence type="ECO:0000256" key="3">
    <source>
        <dbReference type="ARBA" id="ARBA00022989"/>
    </source>
</evidence>
<name>A0ABR2WKL0_9FUNG</name>
<dbReference type="Proteomes" id="UP001479436">
    <property type="component" value="Unassembled WGS sequence"/>
</dbReference>
<feature type="transmembrane region" description="Helical" evidence="5">
    <location>
        <begin position="190"/>
        <end position="214"/>
    </location>
</feature>
<keyword evidence="7" id="KW-1185">Reference proteome</keyword>
<protein>
    <recommendedName>
        <fullName evidence="8">G-protein coupled receptors family 2 profile 2 domain-containing protein</fullName>
    </recommendedName>
</protein>
<keyword evidence="3 5" id="KW-1133">Transmembrane helix</keyword>
<comment type="subcellular location">
    <subcellularLocation>
        <location evidence="1">Membrane</location>
        <topology evidence="1">Multi-pass membrane protein</topology>
    </subcellularLocation>
</comment>
<comment type="caution">
    <text evidence="6">The sequence shown here is derived from an EMBL/GenBank/DDBJ whole genome shotgun (WGS) entry which is preliminary data.</text>
</comment>
<dbReference type="SUPFAM" id="SSF81321">
    <property type="entry name" value="Family A G protein-coupled receptor-like"/>
    <property type="match status" value="1"/>
</dbReference>
<evidence type="ECO:0000256" key="1">
    <source>
        <dbReference type="ARBA" id="ARBA00004141"/>
    </source>
</evidence>
<organism evidence="6 7">
    <name type="scientific">Basidiobolus ranarum</name>
    <dbReference type="NCBI Taxonomy" id="34480"/>
    <lineage>
        <taxon>Eukaryota</taxon>
        <taxon>Fungi</taxon>
        <taxon>Fungi incertae sedis</taxon>
        <taxon>Zoopagomycota</taxon>
        <taxon>Entomophthoromycotina</taxon>
        <taxon>Basidiobolomycetes</taxon>
        <taxon>Basidiobolales</taxon>
        <taxon>Basidiobolaceae</taxon>
        <taxon>Basidiobolus</taxon>
    </lineage>
</organism>
<evidence type="ECO:0000256" key="5">
    <source>
        <dbReference type="SAM" id="Phobius"/>
    </source>
</evidence>
<evidence type="ECO:0008006" key="8">
    <source>
        <dbReference type="Google" id="ProtNLM"/>
    </source>
</evidence>
<feature type="transmembrane region" description="Helical" evidence="5">
    <location>
        <begin position="86"/>
        <end position="105"/>
    </location>
</feature>
<dbReference type="PANTHER" id="PTHR23112">
    <property type="entry name" value="G PROTEIN-COUPLED RECEPTOR 157-RELATED"/>
    <property type="match status" value="1"/>
</dbReference>
<evidence type="ECO:0000313" key="7">
    <source>
        <dbReference type="Proteomes" id="UP001479436"/>
    </source>
</evidence>
<accession>A0ABR2WKL0</accession>
<evidence type="ECO:0000256" key="4">
    <source>
        <dbReference type="ARBA" id="ARBA00023136"/>
    </source>
</evidence>
<gene>
    <name evidence="6" type="ORF">K7432_012683</name>
</gene>
<feature type="transmembrane region" description="Helical" evidence="5">
    <location>
        <begin position="46"/>
        <end position="66"/>
    </location>
</feature>
<evidence type="ECO:0000256" key="2">
    <source>
        <dbReference type="ARBA" id="ARBA00022692"/>
    </source>
</evidence>
<dbReference type="EMBL" id="JASJQH010001137">
    <property type="protein sequence ID" value="KAK9761986.1"/>
    <property type="molecule type" value="Genomic_DNA"/>
</dbReference>
<dbReference type="PANTHER" id="PTHR23112:SF0">
    <property type="entry name" value="TRANSMEMBRANE PROTEIN 116"/>
    <property type="match status" value="1"/>
</dbReference>
<dbReference type="Gene3D" id="1.20.1070.10">
    <property type="entry name" value="Rhodopsin 7-helix transmembrane proteins"/>
    <property type="match status" value="1"/>
</dbReference>
<reference evidence="6 7" key="1">
    <citation type="submission" date="2023-04" db="EMBL/GenBank/DDBJ databases">
        <title>Genome of Basidiobolus ranarum AG-B5.</title>
        <authorList>
            <person name="Stajich J.E."/>
            <person name="Carter-House D."/>
            <person name="Gryganskyi A."/>
        </authorList>
    </citation>
    <scope>NUCLEOTIDE SEQUENCE [LARGE SCALE GENOMIC DNA]</scope>
    <source>
        <strain evidence="6 7">AG-B5</strain>
    </source>
</reference>
<proteinExistence type="predicted"/>
<keyword evidence="4 5" id="KW-0472">Membrane</keyword>
<keyword evidence="2 5" id="KW-0812">Transmembrane</keyword>
<feature type="transmembrane region" description="Helical" evidence="5">
    <location>
        <begin position="125"/>
        <end position="153"/>
    </location>
</feature>